<keyword evidence="3" id="KW-1185">Reference proteome</keyword>
<accession>A0ABS1HJN8</accession>
<dbReference type="Proteomes" id="UP000605676">
    <property type="component" value="Unassembled WGS sequence"/>
</dbReference>
<dbReference type="Pfam" id="PF00535">
    <property type="entry name" value="Glycos_transf_2"/>
    <property type="match status" value="1"/>
</dbReference>
<dbReference type="Gene3D" id="3.90.550.10">
    <property type="entry name" value="Spore Coat Polysaccharide Biosynthesis Protein SpsA, Chain A"/>
    <property type="match status" value="1"/>
</dbReference>
<evidence type="ECO:0000313" key="2">
    <source>
        <dbReference type="EMBL" id="MBK3517680.1"/>
    </source>
</evidence>
<dbReference type="InterPro" id="IPR001173">
    <property type="entry name" value="Glyco_trans_2-like"/>
</dbReference>
<dbReference type="InterPro" id="IPR029044">
    <property type="entry name" value="Nucleotide-diphossugar_trans"/>
</dbReference>
<name>A0ABS1HJN8_9BACT</name>
<dbReference type="EMBL" id="JAENRR010000020">
    <property type="protein sequence ID" value="MBK3517680.1"/>
    <property type="molecule type" value="Genomic_DNA"/>
</dbReference>
<dbReference type="CDD" id="cd00761">
    <property type="entry name" value="Glyco_tranf_GTA_type"/>
    <property type="match status" value="1"/>
</dbReference>
<dbReference type="PANTHER" id="PTHR22916">
    <property type="entry name" value="GLYCOSYLTRANSFERASE"/>
    <property type="match status" value="1"/>
</dbReference>
<evidence type="ECO:0000313" key="3">
    <source>
        <dbReference type="Proteomes" id="UP000605676"/>
    </source>
</evidence>
<feature type="domain" description="Glycosyltransferase 2-like" evidence="1">
    <location>
        <begin position="9"/>
        <end position="121"/>
    </location>
</feature>
<dbReference type="PANTHER" id="PTHR22916:SF3">
    <property type="entry name" value="UDP-GLCNAC:BETAGAL BETA-1,3-N-ACETYLGLUCOSAMINYLTRANSFERASE-LIKE PROTEIN 1"/>
    <property type="match status" value="1"/>
</dbReference>
<reference evidence="2 3" key="1">
    <citation type="submission" date="2021-01" db="EMBL/GenBank/DDBJ databases">
        <title>Carboxyliciviraga sp.nov., isolated from coastal sediments.</title>
        <authorList>
            <person name="Lu D."/>
            <person name="Zhang T."/>
        </authorList>
    </citation>
    <scope>NUCLEOTIDE SEQUENCE [LARGE SCALE GENOMIC DNA]</scope>
    <source>
        <strain evidence="2 3">N1Y132</strain>
    </source>
</reference>
<proteinExistence type="predicted"/>
<dbReference type="RefSeq" id="WP_200464910.1">
    <property type="nucleotide sequence ID" value="NZ_JAENRR010000020.1"/>
</dbReference>
<gene>
    <name evidence="2" type="ORF">JIV24_10085</name>
</gene>
<sequence length="343" mass="40484">MIEKQPLTSIIIPSFNRESFISETLESLINQTYKNWECIIVDDGSTDNSISKIESFCRKDNRFRLYERKRLPKGAPTCRNIGIEKSNGEYIMFLDSDDILFNFALERRTNFLKSHPELDFCISNGLKGKYPICNKSQYRIISTLQKCNRNTINYFLHFTPLWVIHCPLYKKESLIKNEIHFDEELIGFQDVDFHISTLLHGLKFEYLTSNTYDCLWRIHDGDNIGMTIDKEINNSNTKLYLLKKYSSKKVNLSPLILQVMKQYLFANFPSIQSNKIISTFIDLNILKPYQLFLYKFYHYLISNKIRIFPSLLRVILLILGEKKHLIQPPNKHFLVKNEKLHDV</sequence>
<dbReference type="SUPFAM" id="SSF53448">
    <property type="entry name" value="Nucleotide-diphospho-sugar transferases"/>
    <property type="match status" value="1"/>
</dbReference>
<organism evidence="2 3">
    <name type="scientific">Carboxylicivirga marina</name>
    <dbReference type="NCBI Taxonomy" id="2800988"/>
    <lineage>
        <taxon>Bacteria</taxon>
        <taxon>Pseudomonadati</taxon>
        <taxon>Bacteroidota</taxon>
        <taxon>Bacteroidia</taxon>
        <taxon>Marinilabiliales</taxon>
        <taxon>Marinilabiliaceae</taxon>
        <taxon>Carboxylicivirga</taxon>
    </lineage>
</organism>
<protein>
    <submittedName>
        <fullName evidence="2">Glycosyltransferase family 2 protein</fullName>
    </submittedName>
</protein>
<comment type="caution">
    <text evidence="2">The sequence shown here is derived from an EMBL/GenBank/DDBJ whole genome shotgun (WGS) entry which is preliminary data.</text>
</comment>
<evidence type="ECO:0000259" key="1">
    <source>
        <dbReference type="Pfam" id="PF00535"/>
    </source>
</evidence>